<evidence type="ECO:0000259" key="2">
    <source>
        <dbReference type="Pfam" id="PF00149"/>
    </source>
</evidence>
<dbReference type="EMBL" id="PXOA01000672">
    <property type="protein sequence ID" value="RFU73283.1"/>
    <property type="molecule type" value="Genomic_DNA"/>
</dbReference>
<dbReference type="InterPro" id="IPR051693">
    <property type="entry name" value="UPF0046_metallophosphoest"/>
</dbReference>
<dbReference type="OrthoDB" id="630188at2759"/>
<dbReference type="GO" id="GO:0016787">
    <property type="term" value="F:hydrolase activity"/>
    <property type="evidence" value="ECO:0007669"/>
    <property type="project" value="InterPro"/>
</dbReference>
<dbReference type="InterPro" id="IPR004843">
    <property type="entry name" value="Calcineurin-like_PHP"/>
</dbReference>
<feature type="region of interest" description="Disordered" evidence="1">
    <location>
        <begin position="259"/>
        <end position="327"/>
    </location>
</feature>
<accession>A0A395NC38</accession>
<evidence type="ECO:0000313" key="3">
    <source>
        <dbReference type="EMBL" id="RFU73283.1"/>
    </source>
</evidence>
<reference evidence="3 4" key="1">
    <citation type="journal article" date="2018" name="PLoS Pathog.">
        <title>Evolution of structural diversity of trichothecenes, a family of toxins produced by plant pathogenic and entomopathogenic fungi.</title>
        <authorList>
            <person name="Proctor R.H."/>
            <person name="McCormick S.P."/>
            <person name="Kim H.S."/>
            <person name="Cardoza R.E."/>
            <person name="Stanley A.M."/>
            <person name="Lindo L."/>
            <person name="Kelly A."/>
            <person name="Brown D.W."/>
            <person name="Lee T."/>
            <person name="Vaughan M.M."/>
            <person name="Alexander N.J."/>
            <person name="Busman M."/>
            <person name="Gutierrez S."/>
        </authorList>
    </citation>
    <scope>NUCLEOTIDE SEQUENCE [LARGE SCALE GENOMIC DNA]</scope>
    <source>
        <strain evidence="3 4">IBT 40837</strain>
    </source>
</reference>
<name>A0A395NC38_TRIAR</name>
<feature type="compositionally biased region" description="Polar residues" evidence="1">
    <location>
        <begin position="282"/>
        <end position="304"/>
    </location>
</feature>
<protein>
    <recommendedName>
        <fullName evidence="2">Calcineurin-like phosphoesterase domain-containing protein</fullName>
    </recommendedName>
</protein>
<organism evidence="3 4">
    <name type="scientific">Trichoderma arundinaceum</name>
    <dbReference type="NCBI Taxonomy" id="490622"/>
    <lineage>
        <taxon>Eukaryota</taxon>
        <taxon>Fungi</taxon>
        <taxon>Dikarya</taxon>
        <taxon>Ascomycota</taxon>
        <taxon>Pezizomycotina</taxon>
        <taxon>Sordariomycetes</taxon>
        <taxon>Hypocreomycetidae</taxon>
        <taxon>Hypocreales</taxon>
        <taxon>Hypocreaceae</taxon>
        <taxon>Trichoderma</taxon>
    </lineage>
</organism>
<evidence type="ECO:0000313" key="4">
    <source>
        <dbReference type="Proteomes" id="UP000266272"/>
    </source>
</evidence>
<dbReference type="SUPFAM" id="SSF56300">
    <property type="entry name" value="Metallo-dependent phosphatases"/>
    <property type="match status" value="1"/>
</dbReference>
<dbReference type="InterPro" id="IPR029052">
    <property type="entry name" value="Metallo-depent_PP-like"/>
</dbReference>
<dbReference type="Pfam" id="PF00149">
    <property type="entry name" value="Metallophos"/>
    <property type="match status" value="1"/>
</dbReference>
<comment type="caution">
    <text evidence="3">The sequence shown here is derived from an EMBL/GenBank/DDBJ whole genome shotgun (WGS) entry which is preliminary data.</text>
</comment>
<keyword evidence="4" id="KW-1185">Reference proteome</keyword>
<dbReference type="Gene3D" id="3.60.21.10">
    <property type="match status" value="1"/>
</dbReference>
<dbReference type="AlphaFoldDB" id="A0A395NC38"/>
<dbReference type="PANTHER" id="PTHR12905">
    <property type="entry name" value="METALLOPHOSPHOESTERASE"/>
    <property type="match status" value="1"/>
</dbReference>
<dbReference type="CDD" id="cd07379">
    <property type="entry name" value="MPP_239FB"/>
    <property type="match status" value="1"/>
</dbReference>
<feature type="domain" description="Calcineurin-like phosphoesterase" evidence="2">
    <location>
        <begin position="10"/>
        <end position="214"/>
    </location>
</feature>
<dbReference type="PANTHER" id="PTHR12905:SF16">
    <property type="entry name" value="SER_THR PROTEIN PHOSPHATASE FAMILY PROTEIN (AFU_ORTHOLOGUE AFUA_1G06000)"/>
    <property type="match status" value="1"/>
</dbReference>
<dbReference type="Proteomes" id="UP000266272">
    <property type="component" value="Unassembled WGS sequence"/>
</dbReference>
<gene>
    <name evidence="3" type="ORF">TARUN_8975</name>
</gene>
<evidence type="ECO:0000256" key="1">
    <source>
        <dbReference type="SAM" id="MobiDB-lite"/>
    </source>
</evidence>
<proteinExistence type="predicted"/>
<sequence>MATPKLRKTRIVCISDTHNCNVKLPAGDILIHAGDLTNKGSISELSRAVKWLEEADFEAKIVVAGNHDVTLDEDFYFHHGESFHNKIKQNPADCINLLTSSPSITYLCHDSATIRLKSPTGPHTEFTVFGSPYSPRNGLWAFYYEAPTPDEDGGVDLTSLWELIPLEADIVVTHTPPRTHCDQPDGQRPAGCEALRQALWRVRPKLAVCGHIHDGRGAERVLWDLKNKDTPYAERATIAWEDPGVGNNKMSLVDLTGKTGKMPALANDGSHPGRPSYDDDQQTATTTSPSMGASPDLSSQQDGLGSSVAAQKRGSGASSNDGMVGYGGNPESDECDCEALTGRSGREETCVVNAAIMKGSYPHSEGKLFSKPIVVDLYLPVWQEDDEA</sequence>